<dbReference type="SMART" id="SM00267">
    <property type="entry name" value="GGDEF"/>
    <property type="match status" value="1"/>
</dbReference>
<dbReference type="RefSeq" id="WP_344171639.1">
    <property type="nucleotide sequence ID" value="NZ_BAAARY010000007.1"/>
</dbReference>
<proteinExistence type="predicted"/>
<keyword evidence="2" id="KW-1133">Transmembrane helix</keyword>
<accession>A0ABN3NIG8</accession>
<dbReference type="NCBIfam" id="TIGR00254">
    <property type="entry name" value="GGDEF"/>
    <property type="match status" value="1"/>
</dbReference>
<keyword evidence="5" id="KW-1185">Reference proteome</keyword>
<dbReference type="Gene3D" id="3.30.70.270">
    <property type="match status" value="1"/>
</dbReference>
<feature type="transmembrane region" description="Helical" evidence="2">
    <location>
        <begin position="162"/>
        <end position="180"/>
    </location>
</feature>
<feature type="transmembrane region" description="Helical" evidence="2">
    <location>
        <begin position="106"/>
        <end position="124"/>
    </location>
</feature>
<dbReference type="Gene3D" id="3.30.450.40">
    <property type="match status" value="1"/>
</dbReference>
<comment type="caution">
    <text evidence="4">The sequence shown here is derived from an EMBL/GenBank/DDBJ whole genome shotgun (WGS) entry which is preliminary data.</text>
</comment>
<feature type="transmembrane region" description="Helical" evidence="2">
    <location>
        <begin position="131"/>
        <end position="150"/>
    </location>
</feature>
<evidence type="ECO:0000256" key="2">
    <source>
        <dbReference type="SAM" id="Phobius"/>
    </source>
</evidence>
<dbReference type="InterPro" id="IPR000160">
    <property type="entry name" value="GGDEF_dom"/>
</dbReference>
<gene>
    <name evidence="4" type="ORF">GCM10010201_20570</name>
</gene>
<dbReference type="PANTHER" id="PTHR45138:SF9">
    <property type="entry name" value="DIGUANYLATE CYCLASE DGCM-RELATED"/>
    <property type="match status" value="1"/>
</dbReference>
<evidence type="ECO:0000313" key="4">
    <source>
        <dbReference type="EMBL" id="GAA2522414.1"/>
    </source>
</evidence>
<reference evidence="4 5" key="1">
    <citation type="journal article" date="2019" name="Int. J. Syst. Evol. Microbiol.">
        <title>The Global Catalogue of Microorganisms (GCM) 10K type strain sequencing project: providing services to taxonomists for standard genome sequencing and annotation.</title>
        <authorList>
            <consortium name="The Broad Institute Genomics Platform"/>
            <consortium name="The Broad Institute Genome Sequencing Center for Infectious Disease"/>
            <person name="Wu L."/>
            <person name="Ma J."/>
        </authorList>
    </citation>
    <scope>NUCLEOTIDE SEQUENCE [LARGE SCALE GENOMIC DNA]</scope>
    <source>
        <strain evidence="4 5">JCM 3367</strain>
    </source>
</reference>
<keyword evidence="2" id="KW-0472">Membrane</keyword>
<evidence type="ECO:0000256" key="1">
    <source>
        <dbReference type="SAM" id="MobiDB-lite"/>
    </source>
</evidence>
<feature type="domain" description="GGDEF" evidence="3">
    <location>
        <begin position="395"/>
        <end position="523"/>
    </location>
</feature>
<evidence type="ECO:0000313" key="5">
    <source>
        <dbReference type="Proteomes" id="UP001499978"/>
    </source>
</evidence>
<protein>
    <recommendedName>
        <fullName evidence="3">GGDEF domain-containing protein</fullName>
    </recommendedName>
</protein>
<feature type="region of interest" description="Disordered" evidence="1">
    <location>
        <begin position="516"/>
        <end position="546"/>
    </location>
</feature>
<dbReference type="InterPro" id="IPR029016">
    <property type="entry name" value="GAF-like_dom_sf"/>
</dbReference>
<dbReference type="SUPFAM" id="SSF55781">
    <property type="entry name" value="GAF domain-like"/>
    <property type="match status" value="1"/>
</dbReference>
<organism evidence="4 5">
    <name type="scientific">Pilimelia columellifera subsp. columellifera</name>
    <dbReference type="NCBI Taxonomy" id="706583"/>
    <lineage>
        <taxon>Bacteria</taxon>
        <taxon>Bacillati</taxon>
        <taxon>Actinomycetota</taxon>
        <taxon>Actinomycetes</taxon>
        <taxon>Micromonosporales</taxon>
        <taxon>Micromonosporaceae</taxon>
        <taxon>Pilimelia</taxon>
    </lineage>
</organism>
<keyword evidence="2" id="KW-0812">Transmembrane</keyword>
<feature type="transmembrane region" description="Helical" evidence="2">
    <location>
        <begin position="51"/>
        <end position="70"/>
    </location>
</feature>
<dbReference type="InterPro" id="IPR043128">
    <property type="entry name" value="Rev_trsase/Diguanyl_cyclase"/>
</dbReference>
<dbReference type="Pfam" id="PF00990">
    <property type="entry name" value="GGDEF"/>
    <property type="match status" value="1"/>
</dbReference>
<dbReference type="InterPro" id="IPR050469">
    <property type="entry name" value="Diguanylate_Cyclase"/>
</dbReference>
<dbReference type="EMBL" id="BAAARY010000007">
    <property type="protein sequence ID" value="GAA2522414.1"/>
    <property type="molecule type" value="Genomic_DNA"/>
</dbReference>
<dbReference type="PANTHER" id="PTHR45138">
    <property type="entry name" value="REGULATORY COMPONENTS OF SENSORY TRANSDUCTION SYSTEM"/>
    <property type="match status" value="1"/>
</dbReference>
<feature type="transmembrane region" description="Helical" evidence="2">
    <location>
        <begin position="21"/>
        <end position="39"/>
    </location>
</feature>
<evidence type="ECO:0000259" key="3">
    <source>
        <dbReference type="PROSITE" id="PS50887"/>
    </source>
</evidence>
<dbReference type="InterPro" id="IPR029787">
    <property type="entry name" value="Nucleotide_cyclase"/>
</dbReference>
<dbReference type="Proteomes" id="UP001499978">
    <property type="component" value="Unassembled WGS sequence"/>
</dbReference>
<sequence>MTTGYKPGELAPVGDRLRWMLRARSAFGALIIAMAATLSHFSGHQIHGGPAVWLALAVGWPALTSLTLLVRDQGRGLVRFSLTASLLGDGVLLAFGWWATGALMSPVAYLVVLHGVAVTLLASFRTGVKLAVWHTILAWLVLEAVRAELLPGVEQANALDRWLYFGAMWAAVIGTASFAASNERELRRRRYDSEALQQFGATLVAQTEPLAVASALAMFANSELAARRAVVVLRARTATNAGFLSRPVMVVAEGDGITVSHPDPSRMGTSVVAAAIALGQTLLRPRFDPERDPSLTEVMPGARGLIIVPIAMEQAVGALVVQMGVASLWARQVERRAVNTAEQAASQAASALQVTVLTEQLRAQSQTDGLTGVANRRRFDEVFAARVSQAAENGADLALLLVDIDHFKRLNDTHGHQAGDETLREVAQALHSQCQEPHLVARYGGEEFGIVLADTDPVGALAIAERVRGAVARIEGVTQVTASIGVASYPGHGLSPAELISGADAALYRAKASGRNRVRSAEAPNMSHPHSVPAQENPSGRDSLRR</sequence>
<name>A0ABN3NIG8_9ACTN</name>
<feature type="transmembrane region" description="Helical" evidence="2">
    <location>
        <begin position="77"/>
        <end position="100"/>
    </location>
</feature>
<dbReference type="CDD" id="cd01949">
    <property type="entry name" value="GGDEF"/>
    <property type="match status" value="1"/>
</dbReference>
<dbReference type="SUPFAM" id="SSF55073">
    <property type="entry name" value="Nucleotide cyclase"/>
    <property type="match status" value="1"/>
</dbReference>
<dbReference type="PROSITE" id="PS50887">
    <property type="entry name" value="GGDEF"/>
    <property type="match status" value="1"/>
</dbReference>